<reference evidence="1 2" key="1">
    <citation type="submission" date="2014-12" db="EMBL/GenBank/DDBJ databases">
        <title>Draft genome sequence of Paenibacillus kamchatkensis strain B-2647.</title>
        <authorList>
            <person name="Karlyshev A.V."/>
            <person name="Kudryashova E.B."/>
        </authorList>
    </citation>
    <scope>NUCLEOTIDE SEQUENCE [LARGE SCALE GENOMIC DNA]</scope>
    <source>
        <strain evidence="1 2">VKM B-2647</strain>
    </source>
</reference>
<proteinExistence type="predicted"/>
<dbReference type="RefSeq" id="WP_041047532.1">
    <property type="nucleotide sequence ID" value="NZ_JXAK01000015.1"/>
</dbReference>
<protein>
    <recommendedName>
        <fullName evidence="3">DUF559 domain-containing protein</fullName>
    </recommendedName>
</protein>
<name>A0ABR5AIL8_9BACL</name>
<dbReference type="SUPFAM" id="SSF46785">
    <property type="entry name" value="Winged helix' DNA-binding domain"/>
    <property type="match status" value="1"/>
</dbReference>
<sequence length="223" mass="26244">MTFAEAHDAFIRHHLESRTGERRGRLERGHLHGEALFLRNVWWPLRGSFEDLHPEYEVLDWRGRSYFADFAWLPGFVKLLFEIKGFATHVRDMDRQKYCNELNRETFLHTMGYNVISFAYDDVEQRPDLCITLLRTVLSRYQPSQTPISRALLAEKEIIRLAIQLAGPIRPKDVACHFEIDHKTAVLMLKKLCTKGWLSPSYRGKGERVVRYELARGMLDYFD</sequence>
<keyword evidence="2" id="KW-1185">Reference proteome</keyword>
<gene>
    <name evidence="1" type="ORF">SD70_10530</name>
</gene>
<dbReference type="Proteomes" id="UP000031967">
    <property type="component" value="Unassembled WGS sequence"/>
</dbReference>
<evidence type="ECO:0000313" key="2">
    <source>
        <dbReference type="Proteomes" id="UP000031967"/>
    </source>
</evidence>
<accession>A0ABR5AIL8</accession>
<organism evidence="1 2">
    <name type="scientific">Gordoniibacillus kamchatkensis</name>
    <dbReference type="NCBI Taxonomy" id="1590651"/>
    <lineage>
        <taxon>Bacteria</taxon>
        <taxon>Bacillati</taxon>
        <taxon>Bacillota</taxon>
        <taxon>Bacilli</taxon>
        <taxon>Bacillales</taxon>
        <taxon>Paenibacillaceae</taxon>
        <taxon>Gordoniibacillus</taxon>
    </lineage>
</organism>
<dbReference type="InterPro" id="IPR036390">
    <property type="entry name" value="WH_DNA-bd_sf"/>
</dbReference>
<dbReference type="EMBL" id="JXAK01000015">
    <property type="protein sequence ID" value="KIL40864.1"/>
    <property type="molecule type" value="Genomic_DNA"/>
</dbReference>
<evidence type="ECO:0008006" key="3">
    <source>
        <dbReference type="Google" id="ProtNLM"/>
    </source>
</evidence>
<comment type="caution">
    <text evidence="1">The sequence shown here is derived from an EMBL/GenBank/DDBJ whole genome shotgun (WGS) entry which is preliminary data.</text>
</comment>
<evidence type="ECO:0000313" key="1">
    <source>
        <dbReference type="EMBL" id="KIL40864.1"/>
    </source>
</evidence>